<comment type="caution">
    <text evidence="2">The sequence shown here is derived from an EMBL/GenBank/DDBJ whole genome shotgun (WGS) entry which is preliminary data.</text>
</comment>
<dbReference type="PANTHER" id="PTHR12121">
    <property type="entry name" value="CARBON CATABOLITE REPRESSOR PROTEIN 4"/>
    <property type="match status" value="1"/>
</dbReference>
<dbReference type="SUPFAM" id="SSF56219">
    <property type="entry name" value="DNase I-like"/>
    <property type="match status" value="1"/>
</dbReference>
<gene>
    <name evidence="2" type="ORF">GWI33_010115</name>
</gene>
<evidence type="ECO:0000259" key="1">
    <source>
        <dbReference type="Pfam" id="PF03372"/>
    </source>
</evidence>
<keyword evidence="3" id="KW-1185">Reference proteome</keyword>
<dbReference type="GO" id="GO:0000175">
    <property type="term" value="F:3'-5'-RNA exonuclease activity"/>
    <property type="evidence" value="ECO:0007669"/>
    <property type="project" value="TreeGrafter"/>
</dbReference>
<evidence type="ECO:0000313" key="2">
    <source>
        <dbReference type="EMBL" id="KAF7285742.1"/>
    </source>
</evidence>
<dbReference type="OrthoDB" id="10253982at2759"/>
<proteinExistence type="predicted"/>
<protein>
    <recommendedName>
        <fullName evidence="1">Endonuclease/exonuclease/phosphatase domain-containing protein</fullName>
    </recommendedName>
</protein>
<dbReference type="AlphaFoldDB" id="A0A834IV93"/>
<accession>A0A834IV93</accession>
<name>A0A834IV93_RHYFE</name>
<dbReference type="EMBL" id="JAACXV010000045">
    <property type="protein sequence ID" value="KAF7285742.1"/>
    <property type="molecule type" value="Genomic_DNA"/>
</dbReference>
<dbReference type="Pfam" id="PF03372">
    <property type="entry name" value="Exo_endo_phos"/>
    <property type="match status" value="1"/>
</dbReference>
<sequence length="516" mass="59598">MLNNGGATGVWQIHSNIRGGLRRSTSVETLNSAELSRYQTDGLHYCQSNMVNYEPYFYNTGYNMSHNQQGIFYNGGQMNNCVQSNYCQRRNYIKRSNSADSITRNHNVHSKVLNVLSQRVWEQVAENQSNQASHTGVVFRLMSYNVLAQDLLEGHPYLYKYHNPGSLKWRTRWSNLFQEICSTLPDIMCLQEVQESHLSEYYSKFEGLGYKGLFKKRTGFRTDGCAIYYQTKKFSLVEYETVEFFQPNVDVLNRDNVAIVAKFSPRSHPKKEFIVATTHLLYNIKRQDVRLAQTQLLLTEIERLSFVKKVGDIDEYLPIIITGDFNSTVDSAVYRFITEGVFKYTHLSARCLDDSNRNCHGNILIPSKLEVTDKCQHAALIQQRNKNQLVSRLDEACLIKLHNSEKCVKKVNTEVVQNPELFCSGTISHLFTFKSVYNHGSLNNQEATTYHDKWLTVDFIFYSGKKVGRKQKDDHSLQLISRYRLPRQNELGNMKIPNNILGSDHLCLMAMFKLEV</sequence>
<dbReference type="InterPro" id="IPR050410">
    <property type="entry name" value="CCR4/nocturin_mRNA_transcr"/>
</dbReference>
<dbReference type="PANTHER" id="PTHR12121:SF34">
    <property type="entry name" value="PROTEIN ANGEL"/>
    <property type="match status" value="1"/>
</dbReference>
<dbReference type="InterPro" id="IPR005135">
    <property type="entry name" value="Endo/exonuclease/phosphatase"/>
</dbReference>
<dbReference type="Proteomes" id="UP000625711">
    <property type="component" value="Unassembled WGS sequence"/>
</dbReference>
<dbReference type="Gene3D" id="3.60.10.10">
    <property type="entry name" value="Endonuclease/exonuclease/phosphatase"/>
    <property type="match status" value="1"/>
</dbReference>
<evidence type="ECO:0000313" key="3">
    <source>
        <dbReference type="Proteomes" id="UP000625711"/>
    </source>
</evidence>
<dbReference type="InterPro" id="IPR036691">
    <property type="entry name" value="Endo/exonu/phosph_ase_sf"/>
</dbReference>
<feature type="domain" description="Endonuclease/exonuclease/phosphatase" evidence="1">
    <location>
        <begin position="142"/>
        <end position="505"/>
    </location>
</feature>
<reference evidence="2" key="1">
    <citation type="submission" date="2020-08" db="EMBL/GenBank/DDBJ databases">
        <title>Genome sequencing and assembly of the red palm weevil Rhynchophorus ferrugineus.</title>
        <authorList>
            <person name="Dias G.B."/>
            <person name="Bergman C.M."/>
            <person name="Manee M."/>
        </authorList>
    </citation>
    <scope>NUCLEOTIDE SEQUENCE</scope>
    <source>
        <strain evidence="2">AA-2017</strain>
        <tissue evidence="2">Whole larva</tissue>
    </source>
</reference>
<organism evidence="2 3">
    <name type="scientific">Rhynchophorus ferrugineus</name>
    <name type="common">Red palm weevil</name>
    <name type="synonym">Curculio ferrugineus</name>
    <dbReference type="NCBI Taxonomy" id="354439"/>
    <lineage>
        <taxon>Eukaryota</taxon>
        <taxon>Metazoa</taxon>
        <taxon>Ecdysozoa</taxon>
        <taxon>Arthropoda</taxon>
        <taxon>Hexapoda</taxon>
        <taxon>Insecta</taxon>
        <taxon>Pterygota</taxon>
        <taxon>Neoptera</taxon>
        <taxon>Endopterygota</taxon>
        <taxon>Coleoptera</taxon>
        <taxon>Polyphaga</taxon>
        <taxon>Cucujiformia</taxon>
        <taxon>Curculionidae</taxon>
        <taxon>Dryophthorinae</taxon>
        <taxon>Rhynchophorus</taxon>
    </lineage>
</organism>